<sequence length="90" mass="9806">MGISIETAHKLLTAVESLATSAEGLERRAVMASHSLIGISAEDFPEGPRTYWNDVSANSESIRAGSASEQVVKKYVSSIWQLFEACRPKH</sequence>
<dbReference type="RefSeq" id="WP_205475796.1">
    <property type="nucleotide sequence ID" value="NZ_CP070506.1"/>
</dbReference>
<gene>
    <name evidence="1" type="ORF">JTY93_15605</name>
</gene>
<evidence type="ECO:0000313" key="2">
    <source>
        <dbReference type="Proteomes" id="UP000663249"/>
    </source>
</evidence>
<accession>A0ABX7JVK4</accession>
<dbReference type="Proteomes" id="UP000663249">
    <property type="component" value="Chromosome"/>
</dbReference>
<evidence type="ECO:0000313" key="1">
    <source>
        <dbReference type="EMBL" id="QSB37761.1"/>
    </source>
</evidence>
<name>A0ABX7JVK4_9PSED</name>
<keyword evidence="2" id="KW-1185">Reference proteome</keyword>
<dbReference type="EMBL" id="CP070506">
    <property type="protein sequence ID" value="QSB37761.1"/>
    <property type="molecule type" value="Genomic_DNA"/>
</dbReference>
<reference evidence="1 2" key="1">
    <citation type="submission" date="2021-02" db="EMBL/GenBank/DDBJ databases">
        <title>Genomic and phenotypic characterization of Pseudomonas hygromyciniae, a novel bacterial species discovered from a commercially purchased antibiotic vial.</title>
        <authorList>
            <person name="Turner T.L."/>
            <person name="Mitra S.D."/>
            <person name="Kochan T.J."/>
            <person name="Pincus N.B."/>
            <person name="Lebrun-Corbin M."/>
            <person name="Cheung B."/>
            <person name="Gatesy S.W."/>
            <person name="Afzal T."/>
            <person name="Ozer E.A."/>
            <person name="Hauser A.R."/>
        </authorList>
    </citation>
    <scope>NUCLEOTIDE SEQUENCE [LARGE SCALE GENOMIC DNA]</scope>
    <source>
        <strain evidence="1 2">SDM007</strain>
    </source>
</reference>
<protein>
    <submittedName>
        <fullName evidence="1">Uncharacterized protein</fullName>
    </submittedName>
</protein>
<proteinExistence type="predicted"/>
<organism evidence="1 2">
    <name type="scientific">Pseudomonas hygromyciniae</name>
    <dbReference type="NCBI Taxonomy" id="2812000"/>
    <lineage>
        <taxon>Bacteria</taxon>
        <taxon>Pseudomonadati</taxon>
        <taxon>Pseudomonadota</taxon>
        <taxon>Gammaproteobacteria</taxon>
        <taxon>Pseudomonadales</taxon>
        <taxon>Pseudomonadaceae</taxon>
        <taxon>Pseudomonas</taxon>
    </lineage>
</organism>